<gene>
    <name evidence="17" type="ORF">O3M35_005644</name>
</gene>
<dbReference type="InterPro" id="IPR002403">
    <property type="entry name" value="Cyt_P450_E_grp-IV"/>
</dbReference>
<dbReference type="Pfam" id="PF00067">
    <property type="entry name" value="p450"/>
    <property type="match status" value="1"/>
</dbReference>
<feature type="binding site" description="axial binding residue" evidence="14">
    <location>
        <position position="444"/>
    </location>
    <ligand>
        <name>heme</name>
        <dbReference type="ChEBI" id="CHEBI:30413"/>
    </ligand>
    <ligandPart>
        <name>Fe</name>
        <dbReference type="ChEBI" id="CHEBI:18248"/>
    </ligandPart>
</feature>
<keyword evidence="7 14" id="KW-0479">Metal-binding</keyword>
<evidence type="ECO:0000313" key="18">
    <source>
        <dbReference type="Proteomes" id="UP001461498"/>
    </source>
</evidence>
<keyword evidence="13 16" id="KW-0472">Membrane</keyword>
<organism evidence="17 18">
    <name type="scientific">Rhynocoris fuscipes</name>
    <dbReference type="NCBI Taxonomy" id="488301"/>
    <lineage>
        <taxon>Eukaryota</taxon>
        <taxon>Metazoa</taxon>
        <taxon>Ecdysozoa</taxon>
        <taxon>Arthropoda</taxon>
        <taxon>Hexapoda</taxon>
        <taxon>Insecta</taxon>
        <taxon>Pterygota</taxon>
        <taxon>Neoptera</taxon>
        <taxon>Paraneoptera</taxon>
        <taxon>Hemiptera</taxon>
        <taxon>Heteroptera</taxon>
        <taxon>Panheteroptera</taxon>
        <taxon>Cimicomorpha</taxon>
        <taxon>Reduviidae</taxon>
        <taxon>Harpactorinae</taxon>
        <taxon>Harpactorini</taxon>
        <taxon>Rhynocoris</taxon>
    </lineage>
</organism>
<feature type="transmembrane region" description="Helical" evidence="16">
    <location>
        <begin position="303"/>
        <end position="325"/>
    </location>
</feature>
<keyword evidence="9" id="KW-0492">Microsome</keyword>
<dbReference type="AlphaFoldDB" id="A0AAW1DK81"/>
<dbReference type="Proteomes" id="UP001461498">
    <property type="component" value="Unassembled WGS sequence"/>
</dbReference>
<dbReference type="GO" id="GO:0005506">
    <property type="term" value="F:iron ion binding"/>
    <property type="evidence" value="ECO:0007669"/>
    <property type="project" value="InterPro"/>
</dbReference>
<dbReference type="GO" id="GO:0016705">
    <property type="term" value="F:oxidoreductase activity, acting on paired donors, with incorporation or reduction of molecular oxygen"/>
    <property type="evidence" value="ECO:0007669"/>
    <property type="project" value="InterPro"/>
</dbReference>
<comment type="subcellular location">
    <subcellularLocation>
        <location evidence="4">Endoplasmic reticulum membrane</location>
        <topology evidence="4">Peripheral membrane protein</topology>
    </subcellularLocation>
    <subcellularLocation>
        <location evidence="3">Microsome membrane</location>
        <topology evidence="3">Peripheral membrane protein</topology>
    </subcellularLocation>
</comment>
<keyword evidence="6 14" id="KW-0349">Heme</keyword>
<keyword evidence="16" id="KW-1133">Transmembrane helix</keyword>
<evidence type="ECO:0000256" key="5">
    <source>
        <dbReference type="ARBA" id="ARBA00010617"/>
    </source>
</evidence>
<evidence type="ECO:0000313" key="17">
    <source>
        <dbReference type="EMBL" id="KAK9510982.1"/>
    </source>
</evidence>
<evidence type="ECO:0000256" key="1">
    <source>
        <dbReference type="ARBA" id="ARBA00001971"/>
    </source>
</evidence>
<keyword evidence="11 14" id="KW-0408">Iron</keyword>
<evidence type="ECO:0000256" key="15">
    <source>
        <dbReference type="RuleBase" id="RU000461"/>
    </source>
</evidence>
<evidence type="ECO:0000256" key="4">
    <source>
        <dbReference type="ARBA" id="ARBA00004406"/>
    </source>
</evidence>
<evidence type="ECO:0000256" key="7">
    <source>
        <dbReference type="ARBA" id="ARBA00022723"/>
    </source>
</evidence>
<keyword evidence="10 15" id="KW-0560">Oxidoreductase</keyword>
<dbReference type="EMBL" id="JAPXFL010000002">
    <property type="protein sequence ID" value="KAK9510982.1"/>
    <property type="molecule type" value="Genomic_DNA"/>
</dbReference>
<keyword evidence="18" id="KW-1185">Reference proteome</keyword>
<dbReference type="PROSITE" id="PS00086">
    <property type="entry name" value="CYTOCHROME_P450"/>
    <property type="match status" value="1"/>
</dbReference>
<proteinExistence type="inferred from homology"/>
<dbReference type="InterPro" id="IPR001128">
    <property type="entry name" value="Cyt_P450"/>
</dbReference>
<comment type="caution">
    <text evidence="17">The sequence shown here is derived from an EMBL/GenBank/DDBJ whole genome shotgun (WGS) entry which is preliminary data.</text>
</comment>
<evidence type="ECO:0000256" key="13">
    <source>
        <dbReference type="ARBA" id="ARBA00023136"/>
    </source>
</evidence>
<dbReference type="PRINTS" id="PR00385">
    <property type="entry name" value="P450"/>
</dbReference>
<sequence length="502" mass="57362">MLVFTVLISTVVSYIIWRLVLFISWVNRTSNIAQNIPLMPVIQNMINYYKIKNSQEMYDTFIRECGIYMDKENQIVRNWVGVKHVVSLGNPKHIETVLSSHDAAQKDSSYEYFNLYQSGLFTLNGSRWAELRKPLNKILTKPMIESNLGVFNEKAIKLSDVLSKFAENGDTVDMRHYLANYSVDTISITGYGHNLNELENNKWNLSKNLDSAIAIILKMMVKVPYCLGLAVAKHTKEAQKVRGYAKYVLDACTEVMNGRLETKKKSGETIIGGEQLLYSDVLIEAAKKYNLNQQQTANLAVDFLIAGFDTSSVVVATILLMLAIFPEHEEGVYNEQVNLVGDDTSVPLTWEQLSNMHYLTRVIKETVRLHCPPFIGRIASNDIDLGKHKIPKGSVILIALYLLHRNPSCWSHPTEFYPDHFLREETATRPKSAYYPFSWGPRSCPGKLYSMISMKVVLSILIRKYKFETDLKFEDLKHKNGLLLEIAQGYHLRIKPRHPKSQ</sequence>
<evidence type="ECO:0000256" key="12">
    <source>
        <dbReference type="ARBA" id="ARBA00023033"/>
    </source>
</evidence>
<accession>A0AAW1DK81</accession>
<dbReference type="PRINTS" id="PR00465">
    <property type="entry name" value="EP450IV"/>
</dbReference>
<comment type="function">
    <text evidence="2">May be involved in the metabolism of insect hormones and in the breakdown of synthetic insecticides.</text>
</comment>
<evidence type="ECO:0000256" key="10">
    <source>
        <dbReference type="ARBA" id="ARBA00023002"/>
    </source>
</evidence>
<evidence type="ECO:0000256" key="8">
    <source>
        <dbReference type="ARBA" id="ARBA00022824"/>
    </source>
</evidence>
<protein>
    <recommendedName>
        <fullName evidence="19">Cytochrome P450</fullName>
    </recommendedName>
</protein>
<dbReference type="PANTHER" id="PTHR24291">
    <property type="entry name" value="CYTOCHROME P450 FAMILY 4"/>
    <property type="match status" value="1"/>
</dbReference>
<dbReference type="Gene3D" id="1.10.630.10">
    <property type="entry name" value="Cytochrome P450"/>
    <property type="match status" value="1"/>
</dbReference>
<keyword evidence="12 15" id="KW-0503">Monooxygenase</keyword>
<reference evidence="17 18" key="1">
    <citation type="submission" date="2022-12" db="EMBL/GenBank/DDBJ databases">
        <title>Chromosome-level genome assembly of true bugs.</title>
        <authorList>
            <person name="Ma L."/>
            <person name="Li H."/>
        </authorList>
    </citation>
    <scope>NUCLEOTIDE SEQUENCE [LARGE SCALE GENOMIC DNA]</scope>
    <source>
        <strain evidence="17">Lab_2022b</strain>
    </source>
</reference>
<comment type="cofactor">
    <cofactor evidence="1 14">
        <name>heme</name>
        <dbReference type="ChEBI" id="CHEBI:30413"/>
    </cofactor>
</comment>
<evidence type="ECO:0000256" key="11">
    <source>
        <dbReference type="ARBA" id="ARBA00023004"/>
    </source>
</evidence>
<dbReference type="GO" id="GO:0004497">
    <property type="term" value="F:monooxygenase activity"/>
    <property type="evidence" value="ECO:0007669"/>
    <property type="project" value="UniProtKB-KW"/>
</dbReference>
<comment type="similarity">
    <text evidence="5 15">Belongs to the cytochrome P450 family.</text>
</comment>
<dbReference type="GO" id="GO:0020037">
    <property type="term" value="F:heme binding"/>
    <property type="evidence" value="ECO:0007669"/>
    <property type="project" value="InterPro"/>
</dbReference>
<dbReference type="SUPFAM" id="SSF48264">
    <property type="entry name" value="Cytochrome P450"/>
    <property type="match status" value="1"/>
</dbReference>
<evidence type="ECO:0000256" key="9">
    <source>
        <dbReference type="ARBA" id="ARBA00022848"/>
    </source>
</evidence>
<dbReference type="InterPro" id="IPR036396">
    <property type="entry name" value="Cyt_P450_sf"/>
</dbReference>
<name>A0AAW1DK81_9HEMI</name>
<dbReference type="InterPro" id="IPR017972">
    <property type="entry name" value="Cyt_P450_CS"/>
</dbReference>
<evidence type="ECO:0000256" key="14">
    <source>
        <dbReference type="PIRSR" id="PIRSR602403-1"/>
    </source>
</evidence>
<evidence type="ECO:0000256" key="6">
    <source>
        <dbReference type="ARBA" id="ARBA00022617"/>
    </source>
</evidence>
<evidence type="ECO:0008006" key="19">
    <source>
        <dbReference type="Google" id="ProtNLM"/>
    </source>
</evidence>
<feature type="transmembrane region" description="Helical" evidence="16">
    <location>
        <begin position="6"/>
        <end position="26"/>
    </location>
</feature>
<dbReference type="GO" id="GO:0005789">
    <property type="term" value="C:endoplasmic reticulum membrane"/>
    <property type="evidence" value="ECO:0007669"/>
    <property type="project" value="UniProtKB-SubCell"/>
</dbReference>
<evidence type="ECO:0000256" key="3">
    <source>
        <dbReference type="ARBA" id="ARBA00004174"/>
    </source>
</evidence>
<keyword evidence="16" id="KW-0812">Transmembrane</keyword>
<keyword evidence="8" id="KW-0256">Endoplasmic reticulum</keyword>
<dbReference type="InterPro" id="IPR050196">
    <property type="entry name" value="Cytochrome_P450_Monoox"/>
</dbReference>
<dbReference type="PANTHER" id="PTHR24291:SF189">
    <property type="entry name" value="CYTOCHROME P450 4C3-RELATED"/>
    <property type="match status" value="1"/>
</dbReference>
<evidence type="ECO:0000256" key="2">
    <source>
        <dbReference type="ARBA" id="ARBA00003690"/>
    </source>
</evidence>
<evidence type="ECO:0000256" key="16">
    <source>
        <dbReference type="SAM" id="Phobius"/>
    </source>
</evidence>